<dbReference type="RefSeq" id="WP_211630745.1">
    <property type="nucleotide sequence ID" value="NZ_CP073100.1"/>
</dbReference>
<name>A0A975G959_9BACT</name>
<sequence>MQPQGFKASVSKNEERSEVTLSNGLIRRTFQIAPGFATTAFELTATGESLIRAVRPEGAVTLDGRRYDIGGLSGQPNQAFFTEAWLKDLKPAPDALRFIGMSTGVPVAPFAWKQVRHHAPDATWPPKGAAVKFDFEVPTSAVAAEGPRKVLWQDRFTTKLDPAWKVTRSNAAERVSFENEGKAGEIYAPANVHCFADRALPADAEVIEVGIDAGTDTGTSWGPGLGLVFEDRVVKVNLRPGDRGEHGQFELRDSGEERLAKVAAFAAKDGGLSTDQPYRLRARLDATVIHWEASLDREPLAWQPLFDSSRPAGAPKAVRVGKTDRKGGASDEAPNGEWSRSHITGVTVFGAAEAKPASPGTKPALIVSVHYEIYDGIPLLVKWITVSNQGTKPVRLDKLNAETLALVESRNHADIQDEAAMTQPQSLRVETDMTFGSFDAEQANSHIVRIGSDPTYKTQVNYELKEKCLLTVEPVRGPSQDIAPGTTFESFRVFELGMDSTDRERSSLAYRKMMRTIAPWTTENPLMMHMRDANPDKVRAAIDQCAEVGFEMLILSFGSGFNAENNDPAYLATWKQVADYGKSKGIELGCYSLYASRSVGGGNDMVPPKDKKLQFGNCPAVTSPWGQSYLAKLENLFPATGFMVFEHDGPYPGDVDVTPRPPLQRGADDSQWVHWRIWSDFYKGLREKGVFINAPDYYYAVGSNKCGMGYRETNWSLPRAQQLIHTRQNIFDGTWEKTPSMGWMFVPLSVYHGGGAAATIEPLDEHIDHYEAMMLGNLAAGVQACYRGPRLYDTPRVRDMVRKNVTWFKANRDLLESDVLHLRRANGRTLDGLLHVNPALPTQALLAVFNPTDHEITETWNIPLYYAGIAGDVVAKSDGKEQSLKADRFCRIQQELKVPAGGFRWITYARK</sequence>
<organism evidence="2 3">
    <name type="scientific">Luteolibacter ambystomatis</name>
    <dbReference type="NCBI Taxonomy" id="2824561"/>
    <lineage>
        <taxon>Bacteria</taxon>
        <taxon>Pseudomonadati</taxon>
        <taxon>Verrucomicrobiota</taxon>
        <taxon>Verrucomicrobiia</taxon>
        <taxon>Verrucomicrobiales</taxon>
        <taxon>Verrucomicrobiaceae</taxon>
        <taxon>Luteolibacter</taxon>
    </lineage>
</organism>
<evidence type="ECO:0008006" key="4">
    <source>
        <dbReference type="Google" id="ProtNLM"/>
    </source>
</evidence>
<gene>
    <name evidence="2" type="ORF">KBB96_17290</name>
</gene>
<evidence type="ECO:0000313" key="3">
    <source>
        <dbReference type="Proteomes" id="UP000676169"/>
    </source>
</evidence>
<feature type="region of interest" description="Disordered" evidence="1">
    <location>
        <begin position="313"/>
        <end position="338"/>
    </location>
</feature>
<evidence type="ECO:0000313" key="2">
    <source>
        <dbReference type="EMBL" id="QUE50605.1"/>
    </source>
</evidence>
<reference evidence="2" key="1">
    <citation type="submission" date="2021-04" db="EMBL/GenBank/DDBJ databases">
        <title>Luteolibacter sp. 32A isolated from the skin of an Anderson's salamander (Ambystoma andersonii).</title>
        <authorList>
            <person name="Spergser J."/>
            <person name="Busse H.-J."/>
        </authorList>
    </citation>
    <scope>NUCLEOTIDE SEQUENCE</scope>
    <source>
        <strain evidence="2">32A</strain>
    </source>
</reference>
<evidence type="ECO:0000256" key="1">
    <source>
        <dbReference type="SAM" id="MobiDB-lite"/>
    </source>
</evidence>
<proteinExistence type="predicted"/>
<protein>
    <recommendedName>
        <fullName evidence="4">Alpha-galactosidase</fullName>
    </recommendedName>
</protein>
<keyword evidence="3" id="KW-1185">Reference proteome</keyword>
<dbReference type="Proteomes" id="UP000676169">
    <property type="component" value="Chromosome"/>
</dbReference>
<dbReference type="EMBL" id="CP073100">
    <property type="protein sequence ID" value="QUE50605.1"/>
    <property type="molecule type" value="Genomic_DNA"/>
</dbReference>
<dbReference type="KEGG" id="lamb:KBB96_17290"/>
<dbReference type="AlphaFoldDB" id="A0A975G959"/>
<accession>A0A975G959</accession>